<protein>
    <submittedName>
        <fullName evidence="1">Uncharacterized protein</fullName>
    </submittedName>
</protein>
<evidence type="ECO:0000313" key="2">
    <source>
        <dbReference type="Proteomes" id="UP001216674"/>
    </source>
</evidence>
<dbReference type="RefSeq" id="WP_017229854.1">
    <property type="nucleotide sequence ID" value="NZ_JARJLM010000686.1"/>
</dbReference>
<dbReference type="Proteomes" id="UP001216674">
    <property type="component" value="Unassembled WGS sequence"/>
</dbReference>
<accession>A0ABT6B3S8</accession>
<keyword evidence="2" id="KW-1185">Reference proteome</keyword>
<name>A0ABT6B3S8_9BURK</name>
<reference evidence="1 2" key="1">
    <citation type="submission" date="2023-03" db="EMBL/GenBank/DDBJ databases">
        <title>Draft assemblies of triclosan tolerant bacteria isolated from returned activated sludge.</title>
        <authorList>
            <person name="Van Hamelsveld S."/>
        </authorList>
    </citation>
    <scope>NUCLEOTIDE SEQUENCE [LARGE SCALE GENOMIC DNA]</scope>
    <source>
        <strain evidence="1 2">GW210010_S58</strain>
    </source>
</reference>
<gene>
    <name evidence="1" type="ORF">P3W85_42365</name>
</gene>
<organism evidence="1 2">
    <name type="scientific">Cupriavidus basilensis</name>
    <dbReference type="NCBI Taxonomy" id="68895"/>
    <lineage>
        <taxon>Bacteria</taxon>
        <taxon>Pseudomonadati</taxon>
        <taxon>Pseudomonadota</taxon>
        <taxon>Betaproteobacteria</taxon>
        <taxon>Burkholderiales</taxon>
        <taxon>Burkholderiaceae</taxon>
        <taxon>Cupriavidus</taxon>
    </lineage>
</organism>
<dbReference type="EMBL" id="JARJLM010000686">
    <property type="protein sequence ID" value="MDF3839537.1"/>
    <property type="molecule type" value="Genomic_DNA"/>
</dbReference>
<sequence length="194" mass="20735">MYRRTALAGQRLFNARYEDRVDAYAHCTDGGLGGQDRSRLHDLLVCQDLADILAHQGAGWLRRIEVDALSGHCIGHGQDGGQCRMLVSALATLLPAAARDWSAGALLAAADRSLHRLDGQAWLGPGGGQRCVAVLYLDHCPAGALRSLPVFEMFGFGPYRRLSGAYLLVPNPQRDCGLQAMRLAVQAGAADLAG</sequence>
<comment type="caution">
    <text evidence="1">The sequence shown here is derived from an EMBL/GenBank/DDBJ whole genome shotgun (WGS) entry which is preliminary data.</text>
</comment>
<proteinExistence type="predicted"/>
<evidence type="ECO:0000313" key="1">
    <source>
        <dbReference type="EMBL" id="MDF3839537.1"/>
    </source>
</evidence>